<keyword evidence="4 5" id="KW-0206">Cytoskeleton</keyword>
<dbReference type="GO" id="GO:0005874">
    <property type="term" value="C:microtubule"/>
    <property type="evidence" value="ECO:0007669"/>
    <property type="project" value="UniProtKB-KW"/>
</dbReference>
<sequence length="917" mass="103229">MDDDLRYEAFATEGLWKPSSFFQDPFAFDTPLFAPLQLDVPSIQLQNPYAPKEPLDRELRLPDLDSFEFGPLPELESLDQSSLSLDTPPPGEEHDIWQLAFEDGPANKDTVFYTWETFENSSHANHAPPYITEAGPTAFDASLRKDEKLASGRVLKGDILLQSLWNLGLGRSSILFSWDAKARTFVPAVSDGRSSGLTLPCAKSLITQFILTGSTFLYLRAFVERTFASGTSIPARVALATCISSILSTFEDHLGSHCNDIESLLQLQNLFYRPRQILMHTARIVDAMKPAKSNEQLASILYQRVLELEEGNEDLRRLSIVILRKVSTPSMDILTEWAGLRLGQDTVPTAERSGFVTVEEDSEAKGPPEYNYNPLMMPHFVGPEDGSTIFETGNSLRFLQHHHPEHPLASPTKFGVKAPELEWNFTWQDIETVAAKANSYEESLRRAILEFSTGSSTAAKSQTGPALDMDIEKVETDHETMLRESANIFDQPPSYRSSSLPDELQVITSQLLSESNDRGPTQTFSPPIDLTSTLSFRPLLAAQAKLVNATTLRLFFRSHQLRLHLSLQRQYHLLGDGVFSSRLASALFDPERESAERHKGTMRSGVHMGLQLGSRDTWPPASSELRLALMGVLSESFHSSALYYSTIRSPHKNNLRDDAIDRNGDEMPGQLAFSIRQLSESEMEKSMDPDSLSALDFLRLQYVPPSPLNLVISSTSLEKYDYIFRFLLRLLRILFVVSHLPREFEDTESRHFRMEAHHFITTTSSYIFQTGIADHWTAFSSFVSNIETQLAEEDEAGELGTRVTSGLEALKSAHEQCLDSILFSLLLRRRQKKVMSLLEEIFDQILLFAKITRDDKDDREKQVKDLYAKLRGKIRVFISVIKGLTGKRGYGKGKGTSEENTLDRLGVLLEMNGYYGR</sequence>
<evidence type="ECO:0000256" key="2">
    <source>
        <dbReference type="ARBA" id="ARBA00022490"/>
    </source>
</evidence>
<evidence type="ECO:0000256" key="4">
    <source>
        <dbReference type="ARBA" id="ARBA00023212"/>
    </source>
</evidence>
<dbReference type="Gene3D" id="1.20.120.1900">
    <property type="entry name" value="Gamma-tubulin complex, C-terminal domain"/>
    <property type="match status" value="1"/>
</dbReference>
<protein>
    <recommendedName>
        <fullName evidence="5">Spindle pole body component</fullName>
    </recommendedName>
</protein>
<name>A0A6A6TEM5_9PLEO</name>
<dbReference type="InterPro" id="IPR041470">
    <property type="entry name" value="GCP_N"/>
</dbReference>
<dbReference type="GO" id="GO:0051011">
    <property type="term" value="F:microtubule minus-end binding"/>
    <property type="evidence" value="ECO:0007669"/>
    <property type="project" value="TreeGrafter"/>
</dbReference>
<dbReference type="InterPro" id="IPR007259">
    <property type="entry name" value="GCP"/>
</dbReference>
<dbReference type="GO" id="GO:0000930">
    <property type="term" value="C:gamma-tubulin complex"/>
    <property type="evidence" value="ECO:0007669"/>
    <property type="project" value="TreeGrafter"/>
</dbReference>
<dbReference type="FunFam" id="1.20.120.1900:FF:000013">
    <property type="entry name" value="Spindle pole body component"/>
    <property type="match status" value="1"/>
</dbReference>
<dbReference type="Proteomes" id="UP000799324">
    <property type="component" value="Unassembled WGS sequence"/>
</dbReference>
<dbReference type="GO" id="GO:0000922">
    <property type="term" value="C:spindle pole"/>
    <property type="evidence" value="ECO:0007669"/>
    <property type="project" value="InterPro"/>
</dbReference>
<evidence type="ECO:0000256" key="1">
    <source>
        <dbReference type="ARBA" id="ARBA00010337"/>
    </source>
</evidence>
<reference evidence="8" key="1">
    <citation type="journal article" date="2020" name="Stud. Mycol.">
        <title>101 Dothideomycetes genomes: a test case for predicting lifestyles and emergence of pathogens.</title>
        <authorList>
            <person name="Haridas S."/>
            <person name="Albert R."/>
            <person name="Binder M."/>
            <person name="Bloem J."/>
            <person name="Labutti K."/>
            <person name="Salamov A."/>
            <person name="Andreopoulos B."/>
            <person name="Baker S."/>
            <person name="Barry K."/>
            <person name="Bills G."/>
            <person name="Bluhm B."/>
            <person name="Cannon C."/>
            <person name="Castanera R."/>
            <person name="Culley D."/>
            <person name="Daum C."/>
            <person name="Ezra D."/>
            <person name="Gonzalez J."/>
            <person name="Henrissat B."/>
            <person name="Kuo A."/>
            <person name="Liang C."/>
            <person name="Lipzen A."/>
            <person name="Lutzoni F."/>
            <person name="Magnuson J."/>
            <person name="Mondo S."/>
            <person name="Nolan M."/>
            <person name="Ohm R."/>
            <person name="Pangilinan J."/>
            <person name="Park H.-J."/>
            <person name="Ramirez L."/>
            <person name="Alfaro M."/>
            <person name="Sun H."/>
            <person name="Tritt A."/>
            <person name="Yoshinaga Y."/>
            <person name="Zwiers L.-H."/>
            <person name="Turgeon B."/>
            <person name="Goodwin S."/>
            <person name="Spatafora J."/>
            <person name="Crous P."/>
            <person name="Grigoriev I."/>
        </authorList>
    </citation>
    <scope>NUCLEOTIDE SEQUENCE</scope>
    <source>
        <strain evidence="8">CBS 122681</strain>
    </source>
</reference>
<feature type="domain" description="Gamma tubulin complex component C-terminal" evidence="6">
    <location>
        <begin position="561"/>
        <end position="915"/>
    </location>
</feature>
<keyword evidence="3 5" id="KW-0493">Microtubule</keyword>
<evidence type="ECO:0000313" key="8">
    <source>
        <dbReference type="EMBL" id="KAF2658172.1"/>
    </source>
</evidence>
<dbReference type="OrthoDB" id="775571at2759"/>
<feature type="domain" description="Gamma tubulin complex component protein N-terminal" evidence="7">
    <location>
        <begin position="163"/>
        <end position="480"/>
    </location>
</feature>
<comment type="similarity">
    <text evidence="1 5">Belongs to the TUBGCP family.</text>
</comment>
<dbReference type="PANTHER" id="PTHR19302:SF70">
    <property type="entry name" value="GAMMA-TUBULIN COMPLEX COMPONENT 6"/>
    <property type="match status" value="1"/>
</dbReference>
<dbReference type="GO" id="GO:0007020">
    <property type="term" value="P:microtubule nucleation"/>
    <property type="evidence" value="ECO:0007669"/>
    <property type="project" value="InterPro"/>
</dbReference>
<organism evidence="8 9">
    <name type="scientific">Lophiostoma macrostomum CBS 122681</name>
    <dbReference type="NCBI Taxonomy" id="1314788"/>
    <lineage>
        <taxon>Eukaryota</taxon>
        <taxon>Fungi</taxon>
        <taxon>Dikarya</taxon>
        <taxon>Ascomycota</taxon>
        <taxon>Pezizomycotina</taxon>
        <taxon>Dothideomycetes</taxon>
        <taxon>Pleosporomycetidae</taxon>
        <taxon>Pleosporales</taxon>
        <taxon>Lophiostomataceae</taxon>
        <taxon>Lophiostoma</taxon>
    </lineage>
</organism>
<evidence type="ECO:0000313" key="9">
    <source>
        <dbReference type="Proteomes" id="UP000799324"/>
    </source>
</evidence>
<dbReference type="InterPro" id="IPR042241">
    <property type="entry name" value="GCP_C_sf"/>
</dbReference>
<dbReference type="InterPro" id="IPR040457">
    <property type="entry name" value="GCP_C"/>
</dbReference>
<evidence type="ECO:0000256" key="5">
    <source>
        <dbReference type="RuleBase" id="RU363050"/>
    </source>
</evidence>
<dbReference type="GO" id="GO:0051321">
    <property type="term" value="P:meiotic cell cycle"/>
    <property type="evidence" value="ECO:0007669"/>
    <property type="project" value="TreeGrafter"/>
</dbReference>
<dbReference type="GO" id="GO:0043015">
    <property type="term" value="F:gamma-tubulin binding"/>
    <property type="evidence" value="ECO:0007669"/>
    <property type="project" value="InterPro"/>
</dbReference>
<dbReference type="Pfam" id="PF04130">
    <property type="entry name" value="GCP_C_terminal"/>
    <property type="match status" value="1"/>
</dbReference>
<keyword evidence="9" id="KW-1185">Reference proteome</keyword>
<proteinExistence type="inferred from homology"/>
<dbReference type="GO" id="GO:0031122">
    <property type="term" value="P:cytoplasmic microtubule organization"/>
    <property type="evidence" value="ECO:0007669"/>
    <property type="project" value="TreeGrafter"/>
</dbReference>
<dbReference type="GO" id="GO:0000278">
    <property type="term" value="P:mitotic cell cycle"/>
    <property type="evidence" value="ECO:0007669"/>
    <property type="project" value="TreeGrafter"/>
</dbReference>
<dbReference type="Pfam" id="PF17681">
    <property type="entry name" value="GCP_N_terminal"/>
    <property type="match status" value="1"/>
</dbReference>
<keyword evidence="2 5" id="KW-0963">Cytoplasm</keyword>
<comment type="subcellular location">
    <subcellularLocation>
        <location evidence="5">Cytoplasm</location>
        <location evidence="5">Cytoskeleton</location>
        <location evidence="5">Microtubule organizing center</location>
    </subcellularLocation>
</comment>
<dbReference type="GO" id="GO:0051225">
    <property type="term" value="P:spindle assembly"/>
    <property type="evidence" value="ECO:0007669"/>
    <property type="project" value="TreeGrafter"/>
</dbReference>
<dbReference type="EMBL" id="MU004317">
    <property type="protein sequence ID" value="KAF2658172.1"/>
    <property type="molecule type" value="Genomic_DNA"/>
</dbReference>
<dbReference type="PANTHER" id="PTHR19302">
    <property type="entry name" value="GAMMA TUBULIN COMPLEX PROTEIN"/>
    <property type="match status" value="1"/>
</dbReference>
<evidence type="ECO:0000259" key="6">
    <source>
        <dbReference type="Pfam" id="PF04130"/>
    </source>
</evidence>
<evidence type="ECO:0000256" key="3">
    <source>
        <dbReference type="ARBA" id="ARBA00022701"/>
    </source>
</evidence>
<dbReference type="AlphaFoldDB" id="A0A6A6TEM5"/>
<accession>A0A6A6TEM5</accession>
<gene>
    <name evidence="8" type="ORF">K491DRAFT_625122</name>
</gene>
<evidence type="ECO:0000259" key="7">
    <source>
        <dbReference type="Pfam" id="PF17681"/>
    </source>
</evidence>
<dbReference type="GO" id="GO:0005816">
    <property type="term" value="C:spindle pole body"/>
    <property type="evidence" value="ECO:0007669"/>
    <property type="project" value="UniProtKB-ARBA"/>
</dbReference>